<dbReference type="EMBL" id="JAQQXR010000008">
    <property type="protein sequence ID" value="MDC8759796.1"/>
    <property type="molecule type" value="Genomic_DNA"/>
</dbReference>
<feature type="signal peptide" evidence="2">
    <location>
        <begin position="1"/>
        <end position="19"/>
    </location>
</feature>
<dbReference type="InterPro" id="IPR001638">
    <property type="entry name" value="Solute-binding_3/MltF_N"/>
</dbReference>
<evidence type="ECO:0000256" key="2">
    <source>
        <dbReference type="SAM" id="SignalP"/>
    </source>
</evidence>
<dbReference type="SUPFAM" id="SSF53850">
    <property type="entry name" value="Periplasmic binding protein-like II"/>
    <property type="match status" value="1"/>
</dbReference>
<evidence type="ECO:0000313" key="5">
    <source>
        <dbReference type="Proteomes" id="UP001221208"/>
    </source>
</evidence>
<feature type="domain" description="Solute-binding protein family 3/N-terminal" evidence="3">
    <location>
        <begin position="30"/>
        <end position="259"/>
    </location>
</feature>
<evidence type="ECO:0000256" key="1">
    <source>
        <dbReference type="ARBA" id="ARBA00022729"/>
    </source>
</evidence>
<keyword evidence="5" id="KW-1185">Reference proteome</keyword>
<dbReference type="Pfam" id="PF00497">
    <property type="entry name" value="SBP_bac_3"/>
    <property type="match status" value="1"/>
</dbReference>
<dbReference type="PANTHER" id="PTHR35936">
    <property type="entry name" value="MEMBRANE-BOUND LYTIC MUREIN TRANSGLYCOSYLASE F"/>
    <property type="match status" value="1"/>
</dbReference>
<reference evidence="4 5" key="1">
    <citation type="submission" date="2022-10" db="EMBL/GenBank/DDBJ databases">
        <title>Janthinobacterium sp. hw3 Genome sequencing.</title>
        <authorList>
            <person name="Park S."/>
        </authorList>
    </citation>
    <scope>NUCLEOTIDE SEQUENCE [LARGE SCALE GENOMIC DNA]</scope>
    <source>
        <strain evidence="5">hw3</strain>
    </source>
</reference>
<proteinExistence type="predicted"/>
<organism evidence="4 5">
    <name type="scientific">Janthinobacterium fluminis</name>
    <dbReference type="NCBI Taxonomy" id="2987524"/>
    <lineage>
        <taxon>Bacteria</taxon>
        <taxon>Pseudomonadati</taxon>
        <taxon>Pseudomonadota</taxon>
        <taxon>Betaproteobacteria</taxon>
        <taxon>Burkholderiales</taxon>
        <taxon>Oxalobacteraceae</taxon>
        <taxon>Janthinobacterium</taxon>
    </lineage>
</organism>
<accession>A0ABT5K470</accession>
<name>A0ABT5K470_9BURK</name>
<dbReference type="RefSeq" id="WP_273673180.1">
    <property type="nucleotide sequence ID" value="NZ_JAQQXR010000008.1"/>
</dbReference>
<evidence type="ECO:0000259" key="3">
    <source>
        <dbReference type="SMART" id="SM00062"/>
    </source>
</evidence>
<gene>
    <name evidence="4" type="ORF">OIK44_19605</name>
</gene>
<protein>
    <submittedName>
        <fullName evidence="4">Transporter substrate-binding domain-containing protein</fullName>
    </submittedName>
</protein>
<dbReference type="Gene3D" id="3.40.190.10">
    <property type="entry name" value="Periplasmic binding protein-like II"/>
    <property type="match status" value="2"/>
</dbReference>
<comment type="caution">
    <text evidence="4">The sequence shown here is derived from an EMBL/GenBank/DDBJ whole genome shotgun (WGS) entry which is preliminary data.</text>
</comment>
<sequence>MLTRLILCCLLLGAGAEAAARQPGPAGCAAISVAFYDHGALYYRSGGAWSGIDKDLVTELGRRSGCRFRYLTDSRVRIWAMIQTGTLDMSVSAIPTTERKKFARFVPYMATRNYVLLPKSLAVKVRSLDEFLAEPSYKIAVVKSFKHGPTYDAWLDKLRAQGRVYDTADYTALVHLLKIGRVQAVLSLPTSWMPLFKNGELNDDFRPMDWAPRDVVVGALVLSRQTVPAATVQLFERTMREMRADGTLKAIFERHVSADIAAGMLAYPGEPEGEQRN</sequence>
<dbReference type="PANTHER" id="PTHR35936:SF6">
    <property type="entry name" value="AMINO ACID ABC TRANSPORTER SUBSTRATE-BINDING PAAT FAMILY PROTEIN"/>
    <property type="match status" value="1"/>
</dbReference>
<feature type="chain" id="PRO_5046626261" evidence="2">
    <location>
        <begin position="20"/>
        <end position="277"/>
    </location>
</feature>
<keyword evidence="1 2" id="KW-0732">Signal</keyword>
<dbReference type="SMART" id="SM00062">
    <property type="entry name" value="PBPb"/>
    <property type="match status" value="1"/>
</dbReference>
<evidence type="ECO:0000313" key="4">
    <source>
        <dbReference type="EMBL" id="MDC8759796.1"/>
    </source>
</evidence>
<dbReference type="Proteomes" id="UP001221208">
    <property type="component" value="Unassembled WGS sequence"/>
</dbReference>